<dbReference type="InterPro" id="IPR011990">
    <property type="entry name" value="TPR-like_helical_dom_sf"/>
</dbReference>
<accession>A0A7V1PUJ2</accession>
<evidence type="ECO:0000256" key="2">
    <source>
        <dbReference type="PROSITE-ProRule" id="PRU00339"/>
    </source>
</evidence>
<dbReference type="Pfam" id="PF13525">
    <property type="entry name" value="YfiO"/>
    <property type="match status" value="1"/>
</dbReference>
<evidence type="ECO:0000313" key="4">
    <source>
        <dbReference type="EMBL" id="HED09901.1"/>
    </source>
</evidence>
<dbReference type="AlphaFoldDB" id="A0A7V1PUJ2"/>
<organism evidence="4">
    <name type="scientific">Caldithrix abyssi</name>
    <dbReference type="NCBI Taxonomy" id="187145"/>
    <lineage>
        <taxon>Bacteria</taxon>
        <taxon>Pseudomonadati</taxon>
        <taxon>Calditrichota</taxon>
        <taxon>Calditrichia</taxon>
        <taxon>Calditrichales</taxon>
        <taxon>Calditrichaceae</taxon>
        <taxon>Caldithrix</taxon>
    </lineage>
</organism>
<dbReference type="Proteomes" id="UP000886005">
    <property type="component" value="Unassembled WGS sequence"/>
</dbReference>
<feature type="domain" description="Outer membrane lipoprotein BamD-like" evidence="3">
    <location>
        <begin position="21"/>
        <end position="101"/>
    </location>
</feature>
<feature type="repeat" description="TPR" evidence="2">
    <location>
        <begin position="22"/>
        <end position="55"/>
    </location>
</feature>
<dbReference type="InterPro" id="IPR019734">
    <property type="entry name" value="TPR_rpt"/>
</dbReference>
<comment type="caution">
    <text evidence="4">The sequence shown here is derived from an EMBL/GenBank/DDBJ whole genome shotgun (WGS) entry which is preliminary data.</text>
</comment>
<reference evidence="4" key="1">
    <citation type="journal article" date="2020" name="mSystems">
        <title>Genome- and Community-Level Interaction Insights into Carbon Utilization and Element Cycling Functions of Hydrothermarchaeota in Hydrothermal Sediment.</title>
        <authorList>
            <person name="Zhou Z."/>
            <person name="Liu Y."/>
            <person name="Xu W."/>
            <person name="Pan J."/>
            <person name="Luo Z.H."/>
            <person name="Li M."/>
        </authorList>
    </citation>
    <scope>NUCLEOTIDE SEQUENCE [LARGE SCALE GENOMIC DNA]</scope>
    <source>
        <strain evidence="4">HyVt-456</strain>
    </source>
</reference>
<keyword evidence="1" id="KW-0732">Signal</keyword>
<gene>
    <name evidence="4" type="ORF">ENJ10_04380</name>
</gene>
<protein>
    <submittedName>
        <fullName evidence="4">Tetratricopeptide repeat protein</fullName>
    </submittedName>
</protein>
<dbReference type="EMBL" id="DRLD01000118">
    <property type="protein sequence ID" value="HED09901.1"/>
    <property type="molecule type" value="Genomic_DNA"/>
</dbReference>
<dbReference type="SUPFAM" id="SSF48452">
    <property type="entry name" value="TPR-like"/>
    <property type="match status" value="1"/>
</dbReference>
<sequence>MRFAFSAGLILVLAACSSKLPEATYYQQAKKTYTAQKFDQAVENYKALVEYYPESRHRAESLFLLGYINANDIKNYDEAKKYYEQFIREYPKHELITSARYELENLGKDVNEIPFLKNISSDSSRAAVQEH</sequence>
<dbReference type="PROSITE" id="PS50005">
    <property type="entry name" value="TPR"/>
    <property type="match status" value="1"/>
</dbReference>
<evidence type="ECO:0000259" key="3">
    <source>
        <dbReference type="Pfam" id="PF13525"/>
    </source>
</evidence>
<proteinExistence type="predicted"/>
<dbReference type="InterPro" id="IPR039565">
    <property type="entry name" value="BamD-like"/>
</dbReference>
<dbReference type="Gene3D" id="1.25.40.10">
    <property type="entry name" value="Tetratricopeptide repeat domain"/>
    <property type="match status" value="1"/>
</dbReference>
<name>A0A7V1PUJ2_CALAY</name>
<keyword evidence="2" id="KW-0802">TPR repeat</keyword>
<dbReference type="PROSITE" id="PS51257">
    <property type="entry name" value="PROKAR_LIPOPROTEIN"/>
    <property type="match status" value="1"/>
</dbReference>
<evidence type="ECO:0000256" key="1">
    <source>
        <dbReference type="ARBA" id="ARBA00022729"/>
    </source>
</evidence>